<dbReference type="InterPro" id="IPR027417">
    <property type="entry name" value="P-loop_NTPase"/>
</dbReference>
<dbReference type="SUPFAM" id="SSF52540">
    <property type="entry name" value="P-loop containing nucleoside triphosphate hydrolases"/>
    <property type="match status" value="1"/>
</dbReference>
<accession>A0A0F9MLZ8</accession>
<comment type="caution">
    <text evidence="2">The sequence shown here is derived from an EMBL/GenBank/DDBJ whole genome shotgun (WGS) entry which is preliminary data.</text>
</comment>
<evidence type="ECO:0000313" key="2">
    <source>
        <dbReference type="EMBL" id="KKN00392.1"/>
    </source>
</evidence>
<dbReference type="AlphaFoldDB" id="A0A0F9MLZ8"/>
<feature type="domain" description="DEAD/DEAH-box helicase" evidence="1">
    <location>
        <begin position="34"/>
        <end position="129"/>
    </location>
</feature>
<reference evidence="2" key="1">
    <citation type="journal article" date="2015" name="Nature">
        <title>Complex archaea that bridge the gap between prokaryotes and eukaryotes.</title>
        <authorList>
            <person name="Spang A."/>
            <person name="Saw J.H."/>
            <person name="Jorgensen S.L."/>
            <person name="Zaremba-Niedzwiedzka K."/>
            <person name="Martijn J."/>
            <person name="Lind A.E."/>
            <person name="van Eijk R."/>
            <person name="Schleper C."/>
            <person name="Guy L."/>
            <person name="Ettema T.J."/>
        </authorList>
    </citation>
    <scope>NUCLEOTIDE SEQUENCE</scope>
</reference>
<dbReference type="Pfam" id="PF00270">
    <property type="entry name" value="DEAD"/>
    <property type="match status" value="1"/>
</dbReference>
<proteinExistence type="predicted"/>
<dbReference type="GO" id="GO:0003676">
    <property type="term" value="F:nucleic acid binding"/>
    <property type="evidence" value="ECO:0007669"/>
    <property type="project" value="InterPro"/>
</dbReference>
<organism evidence="2">
    <name type="scientific">marine sediment metagenome</name>
    <dbReference type="NCBI Taxonomy" id="412755"/>
    <lineage>
        <taxon>unclassified sequences</taxon>
        <taxon>metagenomes</taxon>
        <taxon>ecological metagenomes</taxon>
    </lineage>
</organism>
<dbReference type="InterPro" id="IPR011545">
    <property type="entry name" value="DEAD/DEAH_box_helicase_dom"/>
</dbReference>
<dbReference type="GO" id="GO:0005524">
    <property type="term" value="F:ATP binding"/>
    <property type="evidence" value="ECO:0007669"/>
    <property type="project" value="InterPro"/>
</dbReference>
<sequence>MSLKKNFEEVNVSFPGLRPWQEGFDHFWGKCANKNLIGVKISTGSGKTLIALLILAEGLKKHKKCVYLTHTSQLMDRICKEAQKLNLNYAKFGGAKDKTGVLYRRRQDDLLDYNRGNKILISKSRRFFKNQRFS</sequence>
<name>A0A0F9MLZ8_9ZZZZ</name>
<dbReference type="EMBL" id="LAZR01005382">
    <property type="protein sequence ID" value="KKN00392.1"/>
    <property type="molecule type" value="Genomic_DNA"/>
</dbReference>
<dbReference type="Gene3D" id="3.40.50.300">
    <property type="entry name" value="P-loop containing nucleotide triphosphate hydrolases"/>
    <property type="match status" value="1"/>
</dbReference>
<gene>
    <name evidence="2" type="ORF">LCGC14_1138340</name>
</gene>
<protein>
    <recommendedName>
        <fullName evidence="1">DEAD/DEAH-box helicase domain-containing protein</fullName>
    </recommendedName>
</protein>
<evidence type="ECO:0000259" key="1">
    <source>
        <dbReference type="Pfam" id="PF00270"/>
    </source>
</evidence>